<dbReference type="RefSeq" id="WP_136346938.1">
    <property type="nucleotide sequence ID" value="NZ_SSOC01000001.1"/>
</dbReference>
<gene>
    <name evidence="1" type="ORF">E6C76_04025</name>
</gene>
<evidence type="ECO:0000313" key="2">
    <source>
        <dbReference type="Proteomes" id="UP000308430"/>
    </source>
</evidence>
<dbReference type="AlphaFoldDB" id="A0A4S4B981"/>
<organism evidence="1 2">
    <name type="scientific">Pseudothauera nasutitermitis</name>
    <dbReference type="NCBI Taxonomy" id="2565930"/>
    <lineage>
        <taxon>Bacteria</taxon>
        <taxon>Pseudomonadati</taxon>
        <taxon>Pseudomonadota</taxon>
        <taxon>Betaproteobacteria</taxon>
        <taxon>Rhodocyclales</taxon>
        <taxon>Zoogloeaceae</taxon>
        <taxon>Pseudothauera</taxon>
    </lineage>
</organism>
<protein>
    <submittedName>
        <fullName evidence="1">Uncharacterized protein</fullName>
    </submittedName>
</protein>
<evidence type="ECO:0000313" key="1">
    <source>
        <dbReference type="EMBL" id="THF67533.1"/>
    </source>
</evidence>
<accession>A0A4S4B981</accession>
<dbReference type="Proteomes" id="UP000308430">
    <property type="component" value="Unassembled WGS sequence"/>
</dbReference>
<comment type="caution">
    <text evidence="1">The sequence shown here is derived from an EMBL/GenBank/DDBJ whole genome shotgun (WGS) entry which is preliminary data.</text>
</comment>
<reference evidence="1 2" key="1">
    <citation type="submission" date="2019-04" db="EMBL/GenBank/DDBJ databases">
        <title>Azoarcus nasutitermitis sp. nov. isolated from termite nest.</title>
        <authorList>
            <person name="Lin S.-Y."/>
            <person name="Hameed A."/>
            <person name="Hsu Y.-H."/>
            <person name="Young C.-C."/>
        </authorList>
    </citation>
    <scope>NUCLEOTIDE SEQUENCE [LARGE SCALE GENOMIC DNA]</scope>
    <source>
        <strain evidence="1 2">CC-YHH838</strain>
    </source>
</reference>
<proteinExistence type="predicted"/>
<name>A0A4S4B981_9RHOO</name>
<keyword evidence="2" id="KW-1185">Reference proteome</keyword>
<dbReference type="EMBL" id="SSOC01000001">
    <property type="protein sequence ID" value="THF67533.1"/>
    <property type="molecule type" value="Genomic_DNA"/>
</dbReference>
<dbReference type="OrthoDB" id="8689520at2"/>
<sequence>MNLASSLALYSSTSLADAMQMQPSTVRKFFEGKPFDDWKKGRESELKTQAAIVNRLNDVIRACGIVAKTIARTR</sequence>